<dbReference type="InterPro" id="IPR003759">
    <property type="entry name" value="Cbl-bd_cap"/>
</dbReference>
<dbReference type="Gene3D" id="1.10.1660.10">
    <property type="match status" value="1"/>
</dbReference>
<dbReference type="AlphaFoldDB" id="A0A4U1BXN1"/>
<dbReference type="Pfam" id="PF02607">
    <property type="entry name" value="B12-binding_2"/>
    <property type="match status" value="1"/>
</dbReference>
<dbReference type="Pfam" id="PF13411">
    <property type="entry name" value="MerR_1"/>
    <property type="match status" value="1"/>
</dbReference>
<sequence>MKFSISHLEQLSGVPIHTIRIWERRYHALTPDRSEGNTRIYSDAHLKRLLDIVSMVQAGIKISAACSYTQLQINSFLENEINKTVGIDERHEFYISQLVKYGLTFNEVEFSRLLEGCFSNYTIEKSYQNIIYPVLQRVGFLWRKDEVCPAQEHFITNIIRQKLMVAIAQIPLASLNKSTWLLCLPEDEGHDIPLLFANYLLRNNGFKVIYLGEKIPTNSIQNAIHQNKIAHLLLFMVRQRPLAETNKLIHELSNQNPDINIHLSGNKDLITSLQLDQKINYLPSIAAFITHLHQLSHAN</sequence>
<dbReference type="InterPro" id="IPR009061">
    <property type="entry name" value="DNA-bd_dom_put_sf"/>
</dbReference>
<dbReference type="GO" id="GO:0003700">
    <property type="term" value="F:DNA-binding transcription factor activity"/>
    <property type="evidence" value="ECO:0007669"/>
    <property type="project" value="InterPro"/>
</dbReference>
<proteinExistence type="predicted"/>
<dbReference type="PROSITE" id="PS50937">
    <property type="entry name" value="HTH_MERR_2"/>
    <property type="match status" value="1"/>
</dbReference>
<dbReference type="OrthoDB" id="9800334at2"/>
<dbReference type="PANTHER" id="PTHR30204:SF69">
    <property type="entry name" value="MERR-FAMILY TRANSCRIPTIONAL REGULATOR"/>
    <property type="match status" value="1"/>
</dbReference>
<dbReference type="InterPro" id="IPR036594">
    <property type="entry name" value="Meth_synthase_dom"/>
</dbReference>
<keyword evidence="7" id="KW-1185">Reference proteome</keyword>
<evidence type="ECO:0000313" key="7">
    <source>
        <dbReference type="Proteomes" id="UP000310477"/>
    </source>
</evidence>
<gene>
    <name evidence="6" type="ORF">FA045_17150</name>
</gene>
<dbReference type="InterPro" id="IPR047057">
    <property type="entry name" value="MerR_fam"/>
</dbReference>
<evidence type="ECO:0000256" key="4">
    <source>
        <dbReference type="ARBA" id="ARBA00023163"/>
    </source>
</evidence>
<dbReference type="Gene3D" id="3.40.50.280">
    <property type="entry name" value="Cobalamin-binding domain"/>
    <property type="match status" value="1"/>
</dbReference>
<keyword evidence="4" id="KW-0804">Transcription</keyword>
<comment type="caution">
    <text evidence="6">The sequence shown here is derived from an EMBL/GenBank/DDBJ whole genome shotgun (WGS) entry which is preliminary data.</text>
</comment>
<accession>A0A4U1BXN1</accession>
<evidence type="ECO:0000256" key="1">
    <source>
        <dbReference type="ARBA" id="ARBA00022491"/>
    </source>
</evidence>
<dbReference type="SUPFAM" id="SSF46955">
    <property type="entry name" value="Putative DNA-binding domain"/>
    <property type="match status" value="1"/>
</dbReference>
<dbReference type="InterPro" id="IPR036724">
    <property type="entry name" value="Cobalamin-bd_sf"/>
</dbReference>
<evidence type="ECO:0000256" key="2">
    <source>
        <dbReference type="ARBA" id="ARBA00023015"/>
    </source>
</evidence>
<name>A0A4U1BXN1_9SPHI</name>
<dbReference type="CDD" id="cd01104">
    <property type="entry name" value="HTH_MlrA-CarA"/>
    <property type="match status" value="1"/>
</dbReference>
<reference evidence="6 7" key="1">
    <citation type="submission" date="2019-04" db="EMBL/GenBank/DDBJ databases">
        <title>Pedobacter sp. AR-2-6 sp. nov., isolated from Arctic soil.</title>
        <authorList>
            <person name="Dahal R.H."/>
            <person name="Kim D.-U."/>
        </authorList>
    </citation>
    <scope>NUCLEOTIDE SEQUENCE [LARGE SCALE GENOMIC DNA]</scope>
    <source>
        <strain evidence="6 7">AR-2-6</strain>
    </source>
</reference>
<dbReference type="SMART" id="SM00422">
    <property type="entry name" value="HTH_MERR"/>
    <property type="match status" value="1"/>
</dbReference>
<dbReference type="GO" id="GO:0003677">
    <property type="term" value="F:DNA binding"/>
    <property type="evidence" value="ECO:0007669"/>
    <property type="project" value="UniProtKB-KW"/>
</dbReference>
<keyword evidence="2" id="KW-0805">Transcription regulation</keyword>
<dbReference type="GO" id="GO:0046872">
    <property type="term" value="F:metal ion binding"/>
    <property type="evidence" value="ECO:0007669"/>
    <property type="project" value="InterPro"/>
</dbReference>
<dbReference type="RefSeq" id="WP_136878313.1">
    <property type="nucleotide sequence ID" value="NZ_SWBO01000014.1"/>
</dbReference>
<dbReference type="EMBL" id="SWBO01000014">
    <property type="protein sequence ID" value="TKB97114.1"/>
    <property type="molecule type" value="Genomic_DNA"/>
</dbReference>
<dbReference type="InterPro" id="IPR000551">
    <property type="entry name" value="MerR-type_HTH_dom"/>
</dbReference>
<protein>
    <submittedName>
        <fullName evidence="6">MerR family transcriptional regulator</fullName>
    </submittedName>
</protein>
<dbReference type="GO" id="GO:0031419">
    <property type="term" value="F:cobalamin binding"/>
    <property type="evidence" value="ECO:0007669"/>
    <property type="project" value="InterPro"/>
</dbReference>
<keyword evidence="3" id="KW-0238">DNA-binding</keyword>
<evidence type="ECO:0000259" key="5">
    <source>
        <dbReference type="PROSITE" id="PS50937"/>
    </source>
</evidence>
<evidence type="ECO:0000256" key="3">
    <source>
        <dbReference type="ARBA" id="ARBA00023125"/>
    </source>
</evidence>
<dbReference type="Proteomes" id="UP000310477">
    <property type="component" value="Unassembled WGS sequence"/>
</dbReference>
<feature type="domain" description="HTH merR-type" evidence="5">
    <location>
        <begin position="2"/>
        <end position="71"/>
    </location>
</feature>
<dbReference type="Gene3D" id="1.10.1240.10">
    <property type="entry name" value="Methionine synthase domain"/>
    <property type="match status" value="1"/>
</dbReference>
<organism evidence="6 7">
    <name type="scientific">Pedobacter cryotolerans</name>
    <dbReference type="NCBI Taxonomy" id="2571270"/>
    <lineage>
        <taxon>Bacteria</taxon>
        <taxon>Pseudomonadati</taxon>
        <taxon>Bacteroidota</taxon>
        <taxon>Sphingobacteriia</taxon>
        <taxon>Sphingobacteriales</taxon>
        <taxon>Sphingobacteriaceae</taxon>
        <taxon>Pedobacter</taxon>
    </lineage>
</organism>
<dbReference type="SUPFAM" id="SSF52242">
    <property type="entry name" value="Cobalamin (vitamin B12)-binding domain"/>
    <property type="match status" value="1"/>
</dbReference>
<keyword evidence="1" id="KW-0678">Repressor</keyword>
<evidence type="ECO:0000313" key="6">
    <source>
        <dbReference type="EMBL" id="TKB97114.1"/>
    </source>
</evidence>
<dbReference type="PANTHER" id="PTHR30204">
    <property type="entry name" value="REDOX-CYCLING DRUG-SENSING TRANSCRIPTIONAL ACTIVATOR SOXR"/>
    <property type="match status" value="1"/>
</dbReference>